<dbReference type="AlphaFoldDB" id="A0A975P978"/>
<keyword evidence="1" id="KW-1133">Transmembrane helix</keyword>
<sequence length="182" mass="19043">MIRPEALAALARWREAMVAAAVALVGLWLMALGGWLLIPLGAGLLALAAALAVIALRRLRFVQRAAAPGLVDLDEGQISYFGPVSGGFVSLRELVELRLLARGGQRFWRLKQADGQALLVPVDAAGANGLFDAFAALPGMDMQGLLQALDPPVTPGAAGLPAVPQDTLGPVIWRRAVQPALT</sequence>
<evidence type="ECO:0000313" key="2">
    <source>
        <dbReference type="EMBL" id="QWK91473.1"/>
    </source>
</evidence>
<feature type="transmembrane region" description="Helical" evidence="1">
    <location>
        <begin position="12"/>
        <end position="30"/>
    </location>
</feature>
<gene>
    <name evidence="2" type="ORF">KM031_06210</name>
</gene>
<dbReference type="RefSeq" id="WP_215503664.1">
    <property type="nucleotide sequence ID" value="NZ_CP076361.1"/>
</dbReference>
<dbReference type="KEGG" id="gfu:KM031_06210"/>
<protein>
    <submittedName>
        <fullName evidence="2">Uncharacterized protein</fullName>
    </submittedName>
</protein>
<evidence type="ECO:0000313" key="3">
    <source>
        <dbReference type="Proteomes" id="UP000679352"/>
    </source>
</evidence>
<evidence type="ECO:0000256" key="1">
    <source>
        <dbReference type="SAM" id="Phobius"/>
    </source>
</evidence>
<feature type="transmembrane region" description="Helical" evidence="1">
    <location>
        <begin position="36"/>
        <end position="56"/>
    </location>
</feature>
<dbReference type="Proteomes" id="UP000679352">
    <property type="component" value="Chromosome"/>
</dbReference>
<accession>A0A975P978</accession>
<proteinExistence type="predicted"/>
<name>A0A975P978_9RHOB</name>
<keyword evidence="3" id="KW-1185">Reference proteome</keyword>
<keyword evidence="1" id="KW-0812">Transmembrane</keyword>
<keyword evidence="1" id="KW-0472">Membrane</keyword>
<organism evidence="2 3">
    <name type="scientific">Gemmobacter fulvus</name>
    <dbReference type="NCBI Taxonomy" id="2840474"/>
    <lineage>
        <taxon>Bacteria</taxon>
        <taxon>Pseudomonadati</taxon>
        <taxon>Pseudomonadota</taxon>
        <taxon>Alphaproteobacteria</taxon>
        <taxon>Rhodobacterales</taxon>
        <taxon>Paracoccaceae</taxon>
        <taxon>Gemmobacter</taxon>
    </lineage>
</organism>
<dbReference type="EMBL" id="CP076361">
    <property type="protein sequence ID" value="QWK91473.1"/>
    <property type="molecule type" value="Genomic_DNA"/>
</dbReference>
<reference evidence="2" key="1">
    <citation type="submission" date="2021-06" db="EMBL/GenBank/DDBJ databases">
        <title>Direct submission.</title>
        <authorList>
            <person name="Lee C.-S."/>
            <person name="Jin L."/>
        </authorList>
    </citation>
    <scope>NUCLEOTIDE SEQUENCE</scope>
    <source>
        <strain evidence="2">Con5</strain>
    </source>
</reference>